<dbReference type="AlphaFoldDB" id="A0AAD1XA99"/>
<comment type="caution">
    <text evidence="2">The sequence shown here is derived from an EMBL/GenBank/DDBJ whole genome shotgun (WGS) entry which is preliminary data.</text>
</comment>
<evidence type="ECO:0000313" key="3">
    <source>
        <dbReference type="Proteomes" id="UP001295684"/>
    </source>
</evidence>
<feature type="region of interest" description="Disordered" evidence="1">
    <location>
        <begin position="197"/>
        <end position="218"/>
    </location>
</feature>
<feature type="compositionally biased region" description="Basic and acidic residues" evidence="1">
    <location>
        <begin position="310"/>
        <end position="320"/>
    </location>
</feature>
<reference evidence="2" key="1">
    <citation type="submission" date="2023-07" db="EMBL/GenBank/DDBJ databases">
        <authorList>
            <consortium name="AG Swart"/>
            <person name="Singh M."/>
            <person name="Singh A."/>
            <person name="Seah K."/>
            <person name="Emmerich C."/>
        </authorList>
    </citation>
    <scope>NUCLEOTIDE SEQUENCE</scope>
    <source>
        <strain evidence="2">DP1</strain>
    </source>
</reference>
<protein>
    <submittedName>
        <fullName evidence="2">Uncharacterized protein</fullName>
    </submittedName>
</protein>
<dbReference type="EMBL" id="CAMPGE010005655">
    <property type="protein sequence ID" value="CAI2364502.1"/>
    <property type="molecule type" value="Genomic_DNA"/>
</dbReference>
<organism evidence="2 3">
    <name type="scientific">Euplotes crassus</name>
    <dbReference type="NCBI Taxonomy" id="5936"/>
    <lineage>
        <taxon>Eukaryota</taxon>
        <taxon>Sar</taxon>
        <taxon>Alveolata</taxon>
        <taxon>Ciliophora</taxon>
        <taxon>Intramacronucleata</taxon>
        <taxon>Spirotrichea</taxon>
        <taxon>Hypotrichia</taxon>
        <taxon>Euplotida</taxon>
        <taxon>Euplotidae</taxon>
        <taxon>Moneuplotes</taxon>
    </lineage>
</organism>
<sequence>MIESIKKLNLPCGYIIRQKFCKDDGKPKNVYYFKDEYGLDSIPIEVSKELRSPQYNHPFPGHEDKECDVCQISSCCHPGSLAIEHEEEKFTMPIENQFVEIDFEEIEKNIRRGSLPRRKDSQDGEAGYLREDDSKLFKINTNFKPILSKDINIRKNKDAQTIYQLKMSSKKGSRKKLQGLSSFKCKRRSQVLNITNTTQPGTNFVSSTRSTSAMNKDSTIKKGFRSNKYDDSSSPRIIDVDKLPKTRIIKNHQNKGIKWRKTREYLSNVLKKDQNRKKKKKNRKYISNLDYSQNYEYKGTLTSHSKRSRERYSQESGRSVDERMQKYLQIAKKRANIKKDLINHDISDLTTAKSMPKRSNERSLEPKNSKSITLEGNPMSPDYCSGNVTNSDYREELVKKVDTMYDSIYDNRSGKRFISWYKSQNKGGFPKFMPRPSSVAPTESMNAFRDLKKMREFARKKQERCIKDLSTFEHYIKGKLKPRDV</sequence>
<feature type="region of interest" description="Disordered" evidence="1">
    <location>
        <begin position="349"/>
        <end position="387"/>
    </location>
</feature>
<feature type="region of interest" description="Disordered" evidence="1">
    <location>
        <begin position="300"/>
        <end position="320"/>
    </location>
</feature>
<evidence type="ECO:0000256" key="1">
    <source>
        <dbReference type="SAM" id="MobiDB-lite"/>
    </source>
</evidence>
<proteinExistence type="predicted"/>
<gene>
    <name evidence="2" type="ORF">ECRASSUSDP1_LOCUS5846</name>
</gene>
<accession>A0AAD1XA99</accession>
<name>A0AAD1XA99_EUPCR</name>
<feature type="compositionally biased region" description="Basic and acidic residues" evidence="1">
    <location>
        <begin position="358"/>
        <end position="368"/>
    </location>
</feature>
<keyword evidence="3" id="KW-1185">Reference proteome</keyword>
<feature type="compositionally biased region" description="Polar residues" evidence="1">
    <location>
        <begin position="197"/>
        <end position="217"/>
    </location>
</feature>
<dbReference type="Proteomes" id="UP001295684">
    <property type="component" value="Unassembled WGS sequence"/>
</dbReference>
<evidence type="ECO:0000313" key="2">
    <source>
        <dbReference type="EMBL" id="CAI2364502.1"/>
    </source>
</evidence>